<sequence length="72" mass="7966">METLNMIAITENEQRQVGIPIELIGELNEQMKNFPEGMPMDVGNGETIVVLALMLPTKKMKGSIIMFGSDDI</sequence>
<evidence type="ECO:0000313" key="2">
    <source>
        <dbReference type="Proteomes" id="UP000254412"/>
    </source>
</evidence>
<gene>
    <name evidence="1" type="ORF">NCTC13834_01784</name>
</gene>
<dbReference type="Proteomes" id="UP000254412">
    <property type="component" value="Unassembled WGS sequence"/>
</dbReference>
<proteinExistence type="predicted"/>
<dbReference type="RefSeq" id="WP_103372555.1">
    <property type="nucleotide sequence ID" value="NZ_BMCF01000004.1"/>
</dbReference>
<reference evidence="1 2" key="1">
    <citation type="submission" date="2018-06" db="EMBL/GenBank/DDBJ databases">
        <authorList>
            <consortium name="Pathogen Informatics"/>
            <person name="Doyle S."/>
        </authorList>
    </citation>
    <scope>NUCLEOTIDE SEQUENCE [LARGE SCALE GENOMIC DNA]</scope>
    <source>
        <strain evidence="1 2">NCTC13834</strain>
    </source>
</reference>
<protein>
    <submittedName>
        <fullName evidence="1">Uncharacterized protein</fullName>
    </submittedName>
</protein>
<accession>A0A380GP13</accession>
<dbReference type="AlphaFoldDB" id="A0A380GP13"/>
<evidence type="ECO:0000313" key="1">
    <source>
        <dbReference type="EMBL" id="SUM55420.1"/>
    </source>
</evidence>
<dbReference type="EMBL" id="UHDS01000001">
    <property type="protein sequence ID" value="SUM55420.1"/>
    <property type="molecule type" value="Genomic_DNA"/>
</dbReference>
<organism evidence="1 2">
    <name type="scientific">Staphylococcus nepalensis</name>
    <dbReference type="NCBI Taxonomy" id="214473"/>
    <lineage>
        <taxon>Bacteria</taxon>
        <taxon>Bacillati</taxon>
        <taxon>Bacillota</taxon>
        <taxon>Bacilli</taxon>
        <taxon>Bacillales</taxon>
        <taxon>Staphylococcaceae</taxon>
        <taxon>Staphylococcus</taxon>
    </lineage>
</organism>
<name>A0A380GP13_9STAP</name>